<reference evidence="8" key="3">
    <citation type="submission" date="2020-12" db="UniProtKB">
        <authorList>
            <consortium name="EnsemblPlants"/>
        </authorList>
    </citation>
    <scope>IDENTIFICATION</scope>
</reference>
<dbReference type="EnsemblPlants" id="Pp3c16_12540V3.3">
    <property type="protein sequence ID" value="Pp3c16_12540V3.3"/>
    <property type="gene ID" value="Pp3c16_12540"/>
</dbReference>
<dbReference type="InterPro" id="IPR040911">
    <property type="entry name" value="Exostosin_GT47"/>
</dbReference>
<dbReference type="GO" id="GO:0000139">
    <property type="term" value="C:Golgi membrane"/>
    <property type="evidence" value="ECO:0007669"/>
    <property type="project" value="UniProtKB-SubCell"/>
</dbReference>
<dbReference type="EnsemblPlants" id="Pp3c16_12540V3.1">
    <property type="protein sequence ID" value="Pp3c16_12540V3.1"/>
    <property type="gene ID" value="Pp3c16_12540"/>
</dbReference>
<accession>A0A2K1J8A4</accession>
<gene>
    <name evidence="8" type="primary">LOC112293448</name>
    <name evidence="7" type="ORF">PHYPA_020874</name>
</gene>
<evidence type="ECO:0000256" key="4">
    <source>
        <dbReference type="ARBA" id="ARBA00023034"/>
    </source>
</evidence>
<reference evidence="7 9" key="1">
    <citation type="journal article" date="2008" name="Science">
        <title>The Physcomitrella genome reveals evolutionary insights into the conquest of land by plants.</title>
        <authorList>
            <person name="Rensing S."/>
            <person name="Lang D."/>
            <person name="Zimmer A."/>
            <person name="Terry A."/>
            <person name="Salamov A."/>
            <person name="Shapiro H."/>
            <person name="Nishiyama T."/>
            <person name="Perroud P.-F."/>
            <person name="Lindquist E."/>
            <person name="Kamisugi Y."/>
            <person name="Tanahashi T."/>
            <person name="Sakakibara K."/>
            <person name="Fujita T."/>
            <person name="Oishi K."/>
            <person name="Shin-I T."/>
            <person name="Kuroki Y."/>
            <person name="Toyoda A."/>
            <person name="Suzuki Y."/>
            <person name="Hashimoto A."/>
            <person name="Yamaguchi K."/>
            <person name="Sugano A."/>
            <person name="Kohara Y."/>
            <person name="Fujiyama A."/>
            <person name="Anterola A."/>
            <person name="Aoki S."/>
            <person name="Ashton N."/>
            <person name="Barbazuk W.B."/>
            <person name="Barker E."/>
            <person name="Bennetzen J."/>
            <person name="Bezanilla M."/>
            <person name="Blankenship R."/>
            <person name="Cho S.H."/>
            <person name="Dutcher S."/>
            <person name="Estelle M."/>
            <person name="Fawcett J.A."/>
            <person name="Gundlach H."/>
            <person name="Hanada K."/>
            <person name="Heyl A."/>
            <person name="Hicks K.A."/>
            <person name="Hugh J."/>
            <person name="Lohr M."/>
            <person name="Mayer K."/>
            <person name="Melkozernov A."/>
            <person name="Murata T."/>
            <person name="Nelson D."/>
            <person name="Pils B."/>
            <person name="Prigge M."/>
            <person name="Reiss B."/>
            <person name="Renner T."/>
            <person name="Rombauts S."/>
            <person name="Rushton P."/>
            <person name="Sanderfoot A."/>
            <person name="Schween G."/>
            <person name="Shiu S.-H."/>
            <person name="Stueber K."/>
            <person name="Theodoulou F.L."/>
            <person name="Tu H."/>
            <person name="Van de Peer Y."/>
            <person name="Verrier P.J."/>
            <person name="Waters E."/>
            <person name="Wood A."/>
            <person name="Yang L."/>
            <person name="Cove D."/>
            <person name="Cuming A."/>
            <person name="Hasebe M."/>
            <person name="Lucas S."/>
            <person name="Mishler D.B."/>
            <person name="Reski R."/>
            <person name="Grigoriev I."/>
            <person name="Quatrano R.S."/>
            <person name="Boore J.L."/>
        </authorList>
    </citation>
    <scope>NUCLEOTIDE SEQUENCE [LARGE SCALE GENOMIC DNA]</scope>
    <source>
        <strain evidence="8 9">cv. Gransden 2004</strain>
    </source>
</reference>
<dbReference type="GeneID" id="112293448"/>
<dbReference type="EnsemblPlants" id="Pp3c16_12540V3.5">
    <property type="protein sequence ID" value="Pp3c16_12540V3.5"/>
    <property type="gene ID" value="Pp3c16_12540"/>
</dbReference>
<dbReference type="PANTHER" id="PTHR11062:SF48">
    <property type="entry name" value="OJ1485_B09.5 PROTEIN"/>
    <property type="match status" value="1"/>
</dbReference>
<dbReference type="AlphaFoldDB" id="A0A2K1J8A4"/>
<evidence type="ECO:0000256" key="5">
    <source>
        <dbReference type="SAM" id="Phobius"/>
    </source>
</evidence>
<evidence type="ECO:0000313" key="7">
    <source>
        <dbReference type="EMBL" id="PNR37765.1"/>
    </source>
</evidence>
<keyword evidence="5" id="KW-1133">Transmembrane helix</keyword>
<dbReference type="EnsemblPlants" id="Pp3c16_12540V3.2">
    <property type="protein sequence ID" value="Pp3c16_12540V3.2"/>
    <property type="gene ID" value="Pp3c16_12540"/>
</dbReference>
<comment type="subcellular location">
    <subcellularLocation>
        <location evidence="1">Golgi apparatus membrane</location>
        <topology evidence="1">Single-pass type II membrane protein</topology>
    </subcellularLocation>
</comment>
<protein>
    <recommendedName>
        <fullName evidence="6">Exostosin GT47 domain-containing protein</fullName>
    </recommendedName>
</protein>
<keyword evidence="5" id="KW-0472">Membrane</keyword>
<keyword evidence="9" id="KW-1185">Reference proteome</keyword>
<reference evidence="7 9" key="2">
    <citation type="journal article" date="2018" name="Plant J.">
        <title>The Physcomitrella patens chromosome-scale assembly reveals moss genome structure and evolution.</title>
        <authorList>
            <person name="Lang D."/>
            <person name="Ullrich K.K."/>
            <person name="Murat F."/>
            <person name="Fuchs J."/>
            <person name="Jenkins J."/>
            <person name="Haas F.B."/>
            <person name="Piednoel M."/>
            <person name="Gundlach H."/>
            <person name="Van Bel M."/>
            <person name="Meyberg R."/>
            <person name="Vives C."/>
            <person name="Morata J."/>
            <person name="Symeonidi A."/>
            <person name="Hiss M."/>
            <person name="Muchero W."/>
            <person name="Kamisugi Y."/>
            <person name="Saleh O."/>
            <person name="Blanc G."/>
            <person name="Decker E.L."/>
            <person name="van Gessel N."/>
            <person name="Grimwood J."/>
            <person name="Hayes R.D."/>
            <person name="Graham S.W."/>
            <person name="Gunter L.E."/>
            <person name="McDaniel S.F."/>
            <person name="Hoernstein S.N.W."/>
            <person name="Larsson A."/>
            <person name="Li F.W."/>
            <person name="Perroud P.F."/>
            <person name="Phillips J."/>
            <person name="Ranjan P."/>
            <person name="Rokshar D.S."/>
            <person name="Rothfels C.J."/>
            <person name="Schneider L."/>
            <person name="Shu S."/>
            <person name="Stevenson D.W."/>
            <person name="Thummler F."/>
            <person name="Tillich M."/>
            <person name="Villarreal Aguilar J.C."/>
            <person name="Widiez T."/>
            <person name="Wong G.K."/>
            <person name="Wymore A."/>
            <person name="Zhang Y."/>
            <person name="Zimmer A.D."/>
            <person name="Quatrano R.S."/>
            <person name="Mayer K.F.X."/>
            <person name="Goodstein D."/>
            <person name="Casacuberta J.M."/>
            <person name="Vandepoele K."/>
            <person name="Reski R."/>
            <person name="Cuming A.C."/>
            <person name="Tuskan G.A."/>
            <person name="Maumus F."/>
            <person name="Salse J."/>
            <person name="Schmutz J."/>
            <person name="Rensing S.A."/>
        </authorList>
    </citation>
    <scope>NUCLEOTIDE SEQUENCE [LARGE SCALE GENOMIC DNA]</scope>
    <source>
        <strain evidence="8 9">cv. Gransden 2004</strain>
    </source>
</reference>
<dbReference type="Gramene" id="Pp3c16_12540V3.2">
    <property type="protein sequence ID" value="Pp3c16_12540V3.2"/>
    <property type="gene ID" value="Pp3c16_12540"/>
</dbReference>
<keyword evidence="3" id="KW-0735">Signal-anchor</keyword>
<dbReference type="PANTHER" id="PTHR11062">
    <property type="entry name" value="EXOSTOSIN HEPARAN SULFATE GLYCOSYLTRANSFERASE -RELATED"/>
    <property type="match status" value="1"/>
</dbReference>
<dbReference type="Gramene" id="Pp3c16_12540V3.1">
    <property type="protein sequence ID" value="Pp3c16_12540V3.1"/>
    <property type="gene ID" value="Pp3c16_12540"/>
</dbReference>
<dbReference type="OMA" id="EKWLEMW"/>
<dbReference type="Proteomes" id="UP000006727">
    <property type="component" value="Chromosome 16"/>
</dbReference>
<dbReference type="Pfam" id="PF03016">
    <property type="entry name" value="Exostosin_GT47"/>
    <property type="match status" value="1"/>
</dbReference>
<dbReference type="Gramene" id="Pp3c16_12540V3.5">
    <property type="protein sequence ID" value="Pp3c16_12540V3.5"/>
    <property type="gene ID" value="Pp3c16_12540"/>
</dbReference>
<dbReference type="EnsemblPlants" id="Pp3c16_12540V3.4">
    <property type="protein sequence ID" value="Pp3c16_12540V3.4"/>
    <property type="gene ID" value="Pp3c16_12540"/>
</dbReference>
<evidence type="ECO:0000256" key="3">
    <source>
        <dbReference type="ARBA" id="ARBA00022968"/>
    </source>
</evidence>
<proteinExistence type="inferred from homology"/>
<dbReference type="PaxDb" id="3218-PP1S15_277V6.1"/>
<name>A0A2K1J8A4_PHYPA</name>
<comment type="similarity">
    <text evidence="2">Belongs to the glycosyltransferase 47 family.</text>
</comment>
<evidence type="ECO:0000313" key="8">
    <source>
        <dbReference type="EnsemblPlants" id="Pp3c16_12540V3.1"/>
    </source>
</evidence>
<keyword evidence="4" id="KW-0333">Golgi apparatus</keyword>
<dbReference type="OrthoDB" id="1924787at2759"/>
<dbReference type="Gramene" id="Pp3c16_12540V3.3">
    <property type="protein sequence ID" value="Pp3c16_12540V3.3"/>
    <property type="gene ID" value="Pp3c16_12540"/>
</dbReference>
<feature type="domain" description="Exostosin GT47" evidence="6">
    <location>
        <begin position="72"/>
        <end position="378"/>
    </location>
</feature>
<keyword evidence="5" id="KW-0812">Transmembrane</keyword>
<dbReference type="RefSeq" id="XP_024398624.1">
    <property type="nucleotide sequence ID" value="XM_024542856.2"/>
</dbReference>
<evidence type="ECO:0000256" key="2">
    <source>
        <dbReference type="ARBA" id="ARBA00010271"/>
    </source>
</evidence>
<dbReference type="GO" id="GO:0016757">
    <property type="term" value="F:glycosyltransferase activity"/>
    <property type="evidence" value="ECO:0007669"/>
    <property type="project" value="InterPro"/>
</dbReference>
<dbReference type="STRING" id="3218.A0A2K1J8A4"/>
<dbReference type="RefSeq" id="XP_024398625.1">
    <property type="nucleotide sequence ID" value="XM_024542857.2"/>
</dbReference>
<dbReference type="EMBL" id="ABEU02000016">
    <property type="protein sequence ID" value="PNR37765.1"/>
    <property type="molecule type" value="Genomic_DNA"/>
</dbReference>
<evidence type="ECO:0000259" key="6">
    <source>
        <dbReference type="Pfam" id="PF03016"/>
    </source>
</evidence>
<dbReference type="InterPro" id="IPR004263">
    <property type="entry name" value="Exostosin"/>
</dbReference>
<evidence type="ECO:0000256" key="1">
    <source>
        <dbReference type="ARBA" id="ARBA00004323"/>
    </source>
</evidence>
<dbReference type="Gramene" id="Pp3c16_12540V3.4">
    <property type="protein sequence ID" value="Pp3c16_12540V3.4"/>
    <property type="gene ID" value="Pp3c16_12540"/>
</dbReference>
<feature type="transmembrane region" description="Helical" evidence="5">
    <location>
        <begin position="9"/>
        <end position="29"/>
    </location>
</feature>
<organism evidence="7">
    <name type="scientific">Physcomitrium patens</name>
    <name type="common">Spreading-leaved earth moss</name>
    <name type="synonym">Physcomitrella patens</name>
    <dbReference type="NCBI Taxonomy" id="3218"/>
    <lineage>
        <taxon>Eukaryota</taxon>
        <taxon>Viridiplantae</taxon>
        <taxon>Streptophyta</taxon>
        <taxon>Embryophyta</taxon>
        <taxon>Bryophyta</taxon>
        <taxon>Bryophytina</taxon>
        <taxon>Bryopsida</taxon>
        <taxon>Funariidae</taxon>
        <taxon>Funariales</taxon>
        <taxon>Funariaceae</taxon>
        <taxon>Physcomitrium</taxon>
    </lineage>
</organism>
<sequence>MIVKVSNKPFFWALIALSIGIIIALPMLISPHSTMYYLNRISNTGDANGTALSWFSWSSLSQTYDSTTNCYSPLKVYMYELPRKYNLGLLQRDNPDQELPWTSDVIPPWKMEFEVNNQHSVEYWLMVYLLSGRDRKKGNMAAVRVKDPEQAEVFFVPFFASLSFNSFGRNMAAPNAAKDRELQEGVVEMLSNSKWWQKSQGRDHIIVIHHPNAFRYYRDMMNQSMFIVADFGRYNQTVARLKKDIVAPYAHVVPSYNEDNPSDPFSARKTLLFFQGRVRRKADGVIRAKLGKLLMNQTDVYYEDSLARTEAIAMSTQGMRFSRFCLHPAGDTPSSCRLFDAIVSHCVPVIVSDRIELPFEDDLDYSEFSIFFSAKEAIIPGHLLGTLRSITRERWLQMWNKLKAISHHFEYQNPSKEDDAVNLIFKQVQRKLPGVSLDIHRSKRLRIPDWWRRRR</sequence>
<evidence type="ECO:0000313" key="9">
    <source>
        <dbReference type="Proteomes" id="UP000006727"/>
    </source>
</evidence>
<dbReference type="RefSeq" id="XP_024398623.1">
    <property type="nucleotide sequence ID" value="XM_024542855.2"/>
</dbReference>